<dbReference type="AlphaFoldDB" id="A0A5D2JS36"/>
<gene>
    <name evidence="1" type="ORF">ES332_D08G074500v1</name>
</gene>
<protein>
    <submittedName>
        <fullName evidence="1">Uncharacterized protein</fullName>
    </submittedName>
</protein>
<proteinExistence type="predicted"/>
<reference evidence="1 2" key="1">
    <citation type="submission" date="2019-07" db="EMBL/GenBank/DDBJ databases">
        <title>WGS assembly of Gossypium tomentosum.</title>
        <authorList>
            <person name="Chen Z.J."/>
            <person name="Sreedasyam A."/>
            <person name="Ando A."/>
            <person name="Song Q."/>
            <person name="De L."/>
            <person name="Hulse-Kemp A."/>
            <person name="Ding M."/>
            <person name="Ye W."/>
            <person name="Kirkbride R."/>
            <person name="Jenkins J."/>
            <person name="Plott C."/>
            <person name="Lovell J."/>
            <person name="Lin Y.-M."/>
            <person name="Vaughn R."/>
            <person name="Liu B."/>
            <person name="Li W."/>
            <person name="Simpson S."/>
            <person name="Scheffler B."/>
            <person name="Saski C."/>
            <person name="Grover C."/>
            <person name="Hu G."/>
            <person name="Conover J."/>
            <person name="Carlson J."/>
            <person name="Shu S."/>
            <person name="Boston L."/>
            <person name="Williams M."/>
            <person name="Peterson D."/>
            <person name="Mcgee K."/>
            <person name="Jones D."/>
            <person name="Wendel J."/>
            <person name="Stelly D."/>
            <person name="Grimwood J."/>
            <person name="Schmutz J."/>
        </authorList>
    </citation>
    <scope>NUCLEOTIDE SEQUENCE [LARGE SCALE GENOMIC DNA]</scope>
    <source>
        <strain evidence="1">7179.01</strain>
    </source>
</reference>
<organism evidence="1 2">
    <name type="scientific">Gossypium tomentosum</name>
    <name type="common">Hawaiian cotton</name>
    <name type="synonym">Gossypium sandvicense</name>
    <dbReference type="NCBI Taxonomy" id="34277"/>
    <lineage>
        <taxon>Eukaryota</taxon>
        <taxon>Viridiplantae</taxon>
        <taxon>Streptophyta</taxon>
        <taxon>Embryophyta</taxon>
        <taxon>Tracheophyta</taxon>
        <taxon>Spermatophyta</taxon>
        <taxon>Magnoliopsida</taxon>
        <taxon>eudicotyledons</taxon>
        <taxon>Gunneridae</taxon>
        <taxon>Pentapetalae</taxon>
        <taxon>rosids</taxon>
        <taxon>malvids</taxon>
        <taxon>Malvales</taxon>
        <taxon>Malvaceae</taxon>
        <taxon>Malvoideae</taxon>
        <taxon>Gossypium</taxon>
    </lineage>
</organism>
<evidence type="ECO:0000313" key="1">
    <source>
        <dbReference type="EMBL" id="TYH57219.1"/>
    </source>
</evidence>
<keyword evidence="2" id="KW-1185">Reference proteome</keyword>
<dbReference type="EMBL" id="CM017630">
    <property type="protein sequence ID" value="TYH57219.1"/>
    <property type="molecule type" value="Genomic_DNA"/>
</dbReference>
<evidence type="ECO:0000313" key="2">
    <source>
        <dbReference type="Proteomes" id="UP000322667"/>
    </source>
</evidence>
<name>A0A5D2JS36_GOSTO</name>
<sequence>MSMRIIANLGYKAKTVDSCMAKHLETFQSHSTKMHLKSIEDGTFGNKKIYKQVINNQNGDVDMEIALEEDTIDSIISVGSRKQ</sequence>
<accession>A0A5D2JS36</accession>
<dbReference type="Proteomes" id="UP000322667">
    <property type="component" value="Chromosome D08"/>
</dbReference>